<dbReference type="Gene3D" id="2.40.420.20">
    <property type="match status" value="1"/>
</dbReference>
<dbReference type="Proteomes" id="UP000429232">
    <property type="component" value="Chromosome"/>
</dbReference>
<dbReference type="GO" id="GO:0015562">
    <property type="term" value="F:efflux transmembrane transporter activity"/>
    <property type="evidence" value="ECO:0007669"/>
    <property type="project" value="TreeGrafter"/>
</dbReference>
<proteinExistence type="predicted"/>
<sequence length="313" mass="33530">MTRYKLPAFTIFCLCATTLLSCGTGGNADSGSDESAASAVTPVTVTQIKTGEIADTLSLSAKSVFLQKNYVKANAIGYLQKVMVVPGQYVQKGQLLFLLKTKEAQSIGNAINVLDTTFKFSGLNRIRASSSGYITQLDHQLGDYVQDADQLAVISDHNSFAFLLQVPYELNKLIASNQNLVLTLPDGTKLNGHITSVMPNVDTLAQTQGLVVKVNSAKPLPENLVAKAKLIKAANAQAAMLPKAAVLANETLTEFWVMKVTNDSTAVKIPVKKGIETGSYIEITSPVFKSSDRILLSGNYGLADTAKIRIAKQ</sequence>
<dbReference type="PANTHER" id="PTHR30469:SF15">
    <property type="entry name" value="HLYD FAMILY OF SECRETION PROTEINS"/>
    <property type="match status" value="1"/>
</dbReference>
<evidence type="ECO:0000313" key="2">
    <source>
        <dbReference type="Proteomes" id="UP000429232"/>
    </source>
</evidence>
<accession>A0A6I4I1A1</accession>
<protein>
    <submittedName>
        <fullName evidence="1">HlyD family efflux transporter periplasmic adaptor subunit</fullName>
    </submittedName>
</protein>
<dbReference type="PROSITE" id="PS51257">
    <property type="entry name" value="PROKAR_LIPOPROTEIN"/>
    <property type="match status" value="1"/>
</dbReference>
<dbReference type="AlphaFoldDB" id="A0A6I4I1A1"/>
<dbReference type="InterPro" id="IPR011053">
    <property type="entry name" value="Single_hybrid_motif"/>
</dbReference>
<dbReference type="Gene3D" id="2.40.50.100">
    <property type="match status" value="1"/>
</dbReference>
<dbReference type="SUPFAM" id="SSF51230">
    <property type="entry name" value="Single hybrid motif"/>
    <property type="match status" value="1"/>
</dbReference>
<gene>
    <name evidence="1" type="ORF">GO620_011995</name>
</gene>
<dbReference type="GO" id="GO:1990281">
    <property type="term" value="C:efflux pump complex"/>
    <property type="evidence" value="ECO:0007669"/>
    <property type="project" value="TreeGrafter"/>
</dbReference>
<dbReference type="EMBL" id="CP066775">
    <property type="protein sequence ID" value="QQL48897.1"/>
    <property type="molecule type" value="Genomic_DNA"/>
</dbReference>
<dbReference type="KEGG" id="mgik:GO620_011995"/>
<organism evidence="1 2">
    <name type="scientific">Mucilaginibacter ginkgonis</name>
    <dbReference type="NCBI Taxonomy" id="2682091"/>
    <lineage>
        <taxon>Bacteria</taxon>
        <taxon>Pseudomonadati</taxon>
        <taxon>Bacteroidota</taxon>
        <taxon>Sphingobacteriia</taxon>
        <taxon>Sphingobacteriales</taxon>
        <taxon>Sphingobacteriaceae</taxon>
        <taxon>Mucilaginibacter</taxon>
    </lineage>
</organism>
<keyword evidence="2" id="KW-1185">Reference proteome</keyword>
<dbReference type="PANTHER" id="PTHR30469">
    <property type="entry name" value="MULTIDRUG RESISTANCE PROTEIN MDTA"/>
    <property type="match status" value="1"/>
</dbReference>
<evidence type="ECO:0000313" key="1">
    <source>
        <dbReference type="EMBL" id="QQL48897.1"/>
    </source>
</evidence>
<dbReference type="RefSeq" id="WP_157525598.1">
    <property type="nucleotide sequence ID" value="NZ_CP066775.1"/>
</dbReference>
<reference evidence="1 2" key="1">
    <citation type="submission" date="2020-12" db="EMBL/GenBank/DDBJ databases">
        <title>HMF7856_wgs.fasta genome submission.</title>
        <authorList>
            <person name="Kang H."/>
            <person name="Kim H."/>
            <person name="Joh K."/>
        </authorList>
    </citation>
    <scope>NUCLEOTIDE SEQUENCE [LARGE SCALE GENOMIC DNA]</scope>
    <source>
        <strain evidence="1 2">HMF7856</strain>
    </source>
</reference>
<name>A0A6I4I1A1_9SPHI</name>